<dbReference type="EC" id="3.1.3.16" evidence="1"/>
<name>A0A6H9USG8_9ACTN</name>
<proteinExistence type="predicted"/>
<dbReference type="InterPro" id="IPR035965">
    <property type="entry name" value="PAS-like_dom_sf"/>
</dbReference>
<evidence type="ECO:0000313" key="19">
    <source>
        <dbReference type="Proteomes" id="UP000442707"/>
    </source>
</evidence>
<dbReference type="InterPro" id="IPR000700">
    <property type="entry name" value="PAS-assoc_C"/>
</dbReference>
<dbReference type="GO" id="GO:0004722">
    <property type="term" value="F:protein serine/threonine phosphatase activity"/>
    <property type="evidence" value="ECO:0007669"/>
    <property type="project" value="UniProtKB-EC"/>
</dbReference>
<dbReference type="NCBIfam" id="TIGR00229">
    <property type="entry name" value="sensory_box"/>
    <property type="match status" value="1"/>
</dbReference>
<feature type="domain" description="PAS" evidence="16">
    <location>
        <begin position="293"/>
        <end position="338"/>
    </location>
</feature>
<dbReference type="PROSITE" id="PS50112">
    <property type="entry name" value="PAS"/>
    <property type="match status" value="1"/>
</dbReference>
<dbReference type="InterPro" id="IPR052016">
    <property type="entry name" value="Bact_Sigma-Reg"/>
</dbReference>
<dbReference type="PANTHER" id="PTHR43156:SF2">
    <property type="entry name" value="STAGE II SPORULATION PROTEIN E"/>
    <property type="match status" value="1"/>
</dbReference>
<sequence>MGVHESANERLALLTTTVPGIAESEIFRLGLYHAAAELQTVAAAVHMRGPTPALRLVSSLGLPSALAASWEIVMENGPTAPAEAVREGHCAWVPVKSGDAGPPTRPWPGTGLASVPFFSGDRAVGAITLLRAATRGEPSTQEWDFLRAVAAWIEQRLRQAPPRAQPTQEDLAGGRLRQALKGVPIGTWTWDLRTGHLDWADAAVALFGALPADYEPRMENWVRLAHPDDIPSTMAAAERAIRERTVYEAEYRVRRPDGSYGWNQARGSVACDENGQPIRMAGVVWDSSESRSARDALARALRMMSDGFILLDDEGQILFANLEAERTLGATEQELFERVLWELPALRGVPDLESRCREASARAAAVGFDVWMTPDRCHHLRLIPGPSGLTVYLTDVTDSRRREAERDAARRAAAHRSTRIAELTAALAKARTSGDVVDAVARRVLPALGASGLAVVAVEGDRAHVVGAVGYKKALLDALDGVPIASDDPIGEAVLTGAPLFIPSAQEYVTRYPRNADRPRLAGKQAWAFLPLTVSGRTFAVCTVSFDQPRHLADDERSLLTAISALVAHALERARLYDAEHTRAQELQRGLLPKRLPELSECTAAARFLPATQGMDVGGDWYDVIPLSAGRVALVVGDVMGHGLPQAATMGRLRTAVDTLAHLELPPDEIMSHLNQVVGSLGEDSFATCLYALHDPTTGICTFTLAGHPPPAVVEPDGHVYFPDLSPDPPLGAGEPPFQTSELQLPGGSLLVLYTDGLLESRGSEIDQGMADLAGLLGTADRKDLERLCDLVTSTALECGPSRAIDDAALLIARLDTMPADRMATWQLPGQPQAAGEARQHVREQLSLWELDDLVLATELIVSELVGNVIRHARGPAQLRLLRSADLICEVSDGSLTTPRIRRAAETDEGGRGLQLVAALSQRWGTRYTTMGKCIWAELTPSKGGNDPPRDLLADAEL</sequence>
<dbReference type="InterPro" id="IPR029016">
    <property type="entry name" value="GAF-like_dom_sf"/>
</dbReference>
<dbReference type="InterPro" id="IPR003594">
    <property type="entry name" value="HATPase_dom"/>
</dbReference>
<dbReference type="FunFam" id="3.30.565.10:FF:000028">
    <property type="entry name" value="PAS sensor protein"/>
    <property type="match status" value="1"/>
</dbReference>
<dbReference type="Pfam" id="PF07228">
    <property type="entry name" value="SpoIIE"/>
    <property type="match status" value="1"/>
</dbReference>
<comment type="caution">
    <text evidence="18">The sequence shown here is derived from an EMBL/GenBank/DDBJ whole genome shotgun (WGS) entry which is preliminary data.</text>
</comment>
<keyword evidence="6" id="KW-0418">Kinase</keyword>
<dbReference type="Pfam" id="PF08447">
    <property type="entry name" value="PAS_3"/>
    <property type="match status" value="1"/>
</dbReference>
<evidence type="ECO:0000256" key="1">
    <source>
        <dbReference type="ARBA" id="ARBA00013081"/>
    </source>
</evidence>
<dbReference type="AlphaFoldDB" id="A0A6H9USG8"/>
<dbReference type="InterPro" id="IPR036890">
    <property type="entry name" value="HATPase_C_sf"/>
</dbReference>
<dbReference type="Pfam" id="PF13188">
    <property type="entry name" value="PAS_8"/>
    <property type="match status" value="1"/>
</dbReference>
<evidence type="ECO:0000256" key="6">
    <source>
        <dbReference type="ARBA" id="ARBA00022777"/>
    </source>
</evidence>
<keyword evidence="8" id="KW-0067">ATP-binding</keyword>
<dbReference type="Pfam" id="PF13581">
    <property type="entry name" value="HATPase_c_2"/>
    <property type="match status" value="1"/>
</dbReference>
<dbReference type="PANTHER" id="PTHR43156">
    <property type="entry name" value="STAGE II SPORULATION PROTEIN E-RELATED"/>
    <property type="match status" value="1"/>
</dbReference>
<evidence type="ECO:0000256" key="10">
    <source>
        <dbReference type="ARBA" id="ARBA00022912"/>
    </source>
</evidence>
<protein>
    <recommendedName>
        <fullName evidence="1">protein-serine/threonine phosphatase</fullName>
        <ecNumber evidence="1">3.1.3.16</ecNumber>
    </recommendedName>
    <alternativeName>
        <fullName evidence="15">Protein-serine/threonine phosphatase</fullName>
    </alternativeName>
    <alternativeName>
        <fullName evidence="14">Serine/threonine-protein kinase</fullName>
    </alternativeName>
</protein>
<evidence type="ECO:0000313" key="18">
    <source>
        <dbReference type="EMBL" id="KAB1141766.1"/>
    </source>
</evidence>
<keyword evidence="11" id="KW-0464">Manganese</keyword>
<evidence type="ECO:0000256" key="5">
    <source>
        <dbReference type="ARBA" id="ARBA00022741"/>
    </source>
</evidence>
<comment type="function">
    <text evidence="13">Primarily acts as an independent SigF regulator that is sensitive to the osmosensory signal, mediating the cross talk of PknD with the SigF regulon. Possesses both phosphatase and kinase activities. The kinase domain functions as a classic anti-sigma factor-like kinase to phosphorylate the anti-anti-sigma factor domain at the canonical regulatory site, and the phosphatase domain antagonizes this activity.</text>
</comment>
<dbReference type="Pfam" id="PF13185">
    <property type="entry name" value="GAF_2"/>
    <property type="match status" value="1"/>
</dbReference>
<keyword evidence="2" id="KW-0597">Phosphoprotein</keyword>
<dbReference type="GO" id="GO:0005524">
    <property type="term" value="F:ATP binding"/>
    <property type="evidence" value="ECO:0007669"/>
    <property type="project" value="UniProtKB-KW"/>
</dbReference>
<keyword evidence="9" id="KW-0460">Magnesium</keyword>
<dbReference type="RefSeq" id="WP_150954744.1">
    <property type="nucleotide sequence ID" value="NZ_VZRB01000029.1"/>
</dbReference>
<evidence type="ECO:0000259" key="17">
    <source>
        <dbReference type="PROSITE" id="PS50113"/>
    </source>
</evidence>
<keyword evidence="3" id="KW-0808">Transferase</keyword>
<dbReference type="GO" id="GO:0046872">
    <property type="term" value="F:metal ion binding"/>
    <property type="evidence" value="ECO:0007669"/>
    <property type="project" value="UniProtKB-KW"/>
</dbReference>
<dbReference type="FunFam" id="3.60.40.10:FF:000005">
    <property type="entry name" value="Serine/threonine protein phosphatase"/>
    <property type="match status" value="1"/>
</dbReference>
<dbReference type="Proteomes" id="UP000442707">
    <property type="component" value="Unassembled WGS sequence"/>
</dbReference>
<evidence type="ECO:0000256" key="11">
    <source>
        <dbReference type="ARBA" id="ARBA00023211"/>
    </source>
</evidence>
<evidence type="ECO:0000256" key="12">
    <source>
        <dbReference type="ARBA" id="ARBA00047761"/>
    </source>
</evidence>
<accession>A0A6H9USG8</accession>
<evidence type="ECO:0000256" key="2">
    <source>
        <dbReference type="ARBA" id="ARBA00022553"/>
    </source>
</evidence>
<dbReference type="SUPFAM" id="SSF81606">
    <property type="entry name" value="PP2C-like"/>
    <property type="match status" value="1"/>
</dbReference>
<keyword evidence="10" id="KW-0904">Protein phosphatase</keyword>
<dbReference type="Gene3D" id="3.60.40.10">
    <property type="entry name" value="PPM-type phosphatase domain"/>
    <property type="match status" value="1"/>
</dbReference>
<dbReference type="SMART" id="SM00086">
    <property type="entry name" value="PAC"/>
    <property type="match status" value="1"/>
</dbReference>
<dbReference type="Gene3D" id="3.30.450.40">
    <property type="match status" value="1"/>
</dbReference>
<keyword evidence="19" id="KW-1185">Reference proteome</keyword>
<feature type="domain" description="PAC" evidence="17">
    <location>
        <begin position="247"/>
        <end position="299"/>
    </location>
</feature>
<dbReference type="GO" id="GO:0016301">
    <property type="term" value="F:kinase activity"/>
    <property type="evidence" value="ECO:0007669"/>
    <property type="project" value="UniProtKB-KW"/>
</dbReference>
<dbReference type="EMBL" id="VZRB01000029">
    <property type="protein sequence ID" value="KAB1141766.1"/>
    <property type="molecule type" value="Genomic_DNA"/>
</dbReference>
<comment type="catalytic activity">
    <reaction evidence="12">
        <text>O-phospho-L-seryl-[protein] + H2O = L-seryl-[protein] + phosphate</text>
        <dbReference type="Rhea" id="RHEA:20629"/>
        <dbReference type="Rhea" id="RHEA-COMP:9863"/>
        <dbReference type="Rhea" id="RHEA-COMP:11604"/>
        <dbReference type="ChEBI" id="CHEBI:15377"/>
        <dbReference type="ChEBI" id="CHEBI:29999"/>
        <dbReference type="ChEBI" id="CHEBI:43474"/>
        <dbReference type="ChEBI" id="CHEBI:83421"/>
        <dbReference type="EC" id="3.1.3.16"/>
    </reaction>
</comment>
<dbReference type="SMART" id="SM00091">
    <property type="entry name" value="PAS"/>
    <property type="match status" value="2"/>
</dbReference>
<dbReference type="SUPFAM" id="SSF55781">
    <property type="entry name" value="GAF domain-like"/>
    <property type="match status" value="2"/>
</dbReference>
<dbReference type="Gene3D" id="3.30.450.20">
    <property type="entry name" value="PAS domain"/>
    <property type="match status" value="2"/>
</dbReference>
<dbReference type="PROSITE" id="PS50113">
    <property type="entry name" value="PAC"/>
    <property type="match status" value="1"/>
</dbReference>
<keyword evidence="4" id="KW-0479">Metal-binding</keyword>
<evidence type="ECO:0000259" key="16">
    <source>
        <dbReference type="PROSITE" id="PS50112"/>
    </source>
</evidence>
<evidence type="ECO:0000256" key="13">
    <source>
        <dbReference type="ARBA" id="ARBA00056274"/>
    </source>
</evidence>
<keyword evidence="7" id="KW-0378">Hydrolase</keyword>
<organism evidence="18 19">
    <name type="scientific">Streptomyces luteolifulvus</name>
    <dbReference type="NCBI Taxonomy" id="2615112"/>
    <lineage>
        <taxon>Bacteria</taxon>
        <taxon>Bacillati</taxon>
        <taxon>Actinomycetota</taxon>
        <taxon>Actinomycetes</taxon>
        <taxon>Kitasatosporales</taxon>
        <taxon>Streptomycetaceae</taxon>
        <taxon>Streptomyces</taxon>
    </lineage>
</organism>
<gene>
    <name evidence="18" type="ORF">F7R91_31720</name>
</gene>
<evidence type="ECO:0000256" key="15">
    <source>
        <dbReference type="ARBA" id="ARBA00081350"/>
    </source>
</evidence>
<dbReference type="InterPro" id="IPR036457">
    <property type="entry name" value="PPM-type-like_dom_sf"/>
</dbReference>
<evidence type="ECO:0000256" key="4">
    <source>
        <dbReference type="ARBA" id="ARBA00022723"/>
    </source>
</evidence>
<evidence type="ECO:0000256" key="8">
    <source>
        <dbReference type="ARBA" id="ARBA00022840"/>
    </source>
</evidence>
<evidence type="ECO:0000256" key="3">
    <source>
        <dbReference type="ARBA" id="ARBA00022679"/>
    </source>
</evidence>
<dbReference type="CDD" id="cd00130">
    <property type="entry name" value="PAS"/>
    <property type="match status" value="2"/>
</dbReference>
<dbReference type="InterPro" id="IPR001932">
    <property type="entry name" value="PPM-type_phosphatase-like_dom"/>
</dbReference>
<dbReference type="SUPFAM" id="SSF55785">
    <property type="entry name" value="PYP-like sensor domain (PAS domain)"/>
    <property type="match status" value="2"/>
</dbReference>
<reference evidence="18 19" key="1">
    <citation type="submission" date="2019-09" db="EMBL/GenBank/DDBJ databases">
        <title>Screening of Novel Bioactive Compounds from Soil-Associated.</title>
        <authorList>
            <person name="Zhao S."/>
        </authorList>
    </citation>
    <scope>NUCLEOTIDE SEQUENCE [LARGE SCALE GENOMIC DNA]</scope>
    <source>
        <strain evidence="18 19">HIT-DPA4</strain>
    </source>
</reference>
<evidence type="ECO:0000256" key="14">
    <source>
        <dbReference type="ARBA" id="ARBA00075117"/>
    </source>
</evidence>
<dbReference type="InterPro" id="IPR003018">
    <property type="entry name" value="GAF"/>
</dbReference>
<dbReference type="InterPro" id="IPR013655">
    <property type="entry name" value="PAS_fold_3"/>
</dbReference>
<dbReference type="SMART" id="SM00331">
    <property type="entry name" value="PP2C_SIG"/>
    <property type="match status" value="1"/>
</dbReference>
<evidence type="ECO:0000256" key="9">
    <source>
        <dbReference type="ARBA" id="ARBA00022842"/>
    </source>
</evidence>
<evidence type="ECO:0000256" key="7">
    <source>
        <dbReference type="ARBA" id="ARBA00022801"/>
    </source>
</evidence>
<dbReference type="InterPro" id="IPR001610">
    <property type="entry name" value="PAC"/>
</dbReference>
<keyword evidence="5" id="KW-0547">Nucleotide-binding</keyword>
<dbReference type="SMART" id="SM00065">
    <property type="entry name" value="GAF"/>
    <property type="match status" value="2"/>
</dbReference>
<dbReference type="InterPro" id="IPR000014">
    <property type="entry name" value="PAS"/>
</dbReference>
<dbReference type="CDD" id="cd16936">
    <property type="entry name" value="HATPase_RsbW-like"/>
    <property type="match status" value="1"/>
</dbReference>
<dbReference type="Gene3D" id="3.30.565.10">
    <property type="entry name" value="Histidine kinase-like ATPase, C-terminal domain"/>
    <property type="match status" value="1"/>
</dbReference>